<dbReference type="AlphaFoldDB" id="A0A6M3JH82"/>
<gene>
    <name evidence="1" type="ORF">MM415A07756_0008</name>
</gene>
<sequence>MNAPTKDDVTMVLNHCGPRRMPGAAGKTTTEAATAWMRNLLLEDNGAEAIATAIMGVYYAMTCHEE</sequence>
<dbReference type="EMBL" id="MT141596">
    <property type="protein sequence ID" value="QJA68207.1"/>
    <property type="molecule type" value="Genomic_DNA"/>
</dbReference>
<accession>A0A6M3JH82</accession>
<proteinExistence type="predicted"/>
<organism evidence="1">
    <name type="scientific">viral metagenome</name>
    <dbReference type="NCBI Taxonomy" id="1070528"/>
    <lineage>
        <taxon>unclassified sequences</taxon>
        <taxon>metagenomes</taxon>
        <taxon>organismal metagenomes</taxon>
    </lineage>
</organism>
<protein>
    <submittedName>
        <fullName evidence="1">Uncharacterized protein</fullName>
    </submittedName>
</protein>
<reference evidence="1" key="1">
    <citation type="submission" date="2020-03" db="EMBL/GenBank/DDBJ databases">
        <title>The deep terrestrial virosphere.</title>
        <authorList>
            <person name="Holmfeldt K."/>
            <person name="Nilsson E."/>
            <person name="Simone D."/>
            <person name="Lopez-Fernandez M."/>
            <person name="Wu X."/>
            <person name="de Brujin I."/>
            <person name="Lundin D."/>
            <person name="Andersson A."/>
            <person name="Bertilsson S."/>
            <person name="Dopson M."/>
        </authorList>
    </citation>
    <scope>NUCLEOTIDE SEQUENCE</scope>
    <source>
        <strain evidence="1">MM415A07756</strain>
    </source>
</reference>
<name>A0A6M3JH82_9ZZZZ</name>
<evidence type="ECO:0000313" key="1">
    <source>
        <dbReference type="EMBL" id="QJA68207.1"/>
    </source>
</evidence>